<dbReference type="PANTHER" id="PTHR48100">
    <property type="entry name" value="BROAD-SPECIFICITY PHOSPHATASE YOR283W-RELATED"/>
    <property type="match status" value="1"/>
</dbReference>
<accession>A0A2U2N252</accession>
<dbReference type="PANTHER" id="PTHR48100:SF1">
    <property type="entry name" value="HISTIDINE PHOSPHATASE FAMILY PROTEIN-RELATED"/>
    <property type="match status" value="1"/>
</dbReference>
<dbReference type="AlphaFoldDB" id="A0A2U2N252"/>
<proteinExistence type="predicted"/>
<dbReference type="InterPro" id="IPR050275">
    <property type="entry name" value="PGM_Phosphatase"/>
</dbReference>
<protein>
    <submittedName>
        <fullName evidence="1">Histidine phosphatase family protein</fullName>
    </submittedName>
</protein>
<dbReference type="Pfam" id="PF00300">
    <property type="entry name" value="His_Phos_1"/>
    <property type="match status" value="1"/>
</dbReference>
<dbReference type="SMART" id="SM00855">
    <property type="entry name" value="PGAM"/>
    <property type="match status" value="1"/>
</dbReference>
<dbReference type="EMBL" id="QFFI01000013">
    <property type="protein sequence ID" value="PWG63128.1"/>
    <property type="molecule type" value="Genomic_DNA"/>
</dbReference>
<dbReference type="OrthoDB" id="9783269at2"/>
<reference evidence="1 2" key="1">
    <citation type="submission" date="2018-05" db="EMBL/GenBank/DDBJ databases">
        <title>Spiribacter halobius sp. nov., a moderately halophilic bacterium isolated from marine solar saltern.</title>
        <authorList>
            <person name="Zheng W.-S."/>
            <person name="Lu D.-C."/>
            <person name="Du Z.-J."/>
        </authorList>
    </citation>
    <scope>NUCLEOTIDE SEQUENCE [LARGE SCALE GENOMIC DNA]</scope>
    <source>
        <strain evidence="1 2">E85</strain>
    </source>
</reference>
<organism evidence="1 2">
    <name type="scientific">Sediminicurvatus halobius</name>
    <dbReference type="NCBI Taxonomy" id="2182432"/>
    <lineage>
        <taxon>Bacteria</taxon>
        <taxon>Pseudomonadati</taxon>
        <taxon>Pseudomonadota</taxon>
        <taxon>Gammaproteobacteria</taxon>
        <taxon>Chromatiales</taxon>
        <taxon>Ectothiorhodospiraceae</taxon>
        <taxon>Sediminicurvatus</taxon>
    </lineage>
</organism>
<dbReference type="CDD" id="cd07067">
    <property type="entry name" value="HP_PGM_like"/>
    <property type="match status" value="1"/>
</dbReference>
<dbReference type="SUPFAM" id="SSF53254">
    <property type="entry name" value="Phosphoglycerate mutase-like"/>
    <property type="match status" value="1"/>
</dbReference>
<dbReference type="InterPro" id="IPR029033">
    <property type="entry name" value="His_PPase_superfam"/>
</dbReference>
<dbReference type="GO" id="GO:0005737">
    <property type="term" value="C:cytoplasm"/>
    <property type="evidence" value="ECO:0007669"/>
    <property type="project" value="TreeGrafter"/>
</dbReference>
<comment type="caution">
    <text evidence="1">The sequence shown here is derived from an EMBL/GenBank/DDBJ whole genome shotgun (WGS) entry which is preliminary data.</text>
</comment>
<sequence length="208" mass="23743">MQRIDQHPMTLVDLMRHGMPVGGRRYRGHIDDPLAEEGWAQMRSAVGDACPWDAIVSSPLQRCAAFARELAERHDRPLHIEEGLREISFGDWEGRHVREILAESPEQVSRYWQDPVRHTPPGAEPLTDFRERVVRAWEQVVERHRGGHVLIVGHGGLIRTLLTHVLEMPLSATLRLEMPNAAFTRVRVQDDINGNPAPSLVFHARRHP</sequence>
<dbReference type="RefSeq" id="WP_109678628.1">
    <property type="nucleotide sequence ID" value="NZ_CP086615.1"/>
</dbReference>
<dbReference type="Proteomes" id="UP000245474">
    <property type="component" value="Unassembled WGS sequence"/>
</dbReference>
<name>A0A2U2N252_9GAMM</name>
<dbReference type="InterPro" id="IPR013078">
    <property type="entry name" value="His_Pase_superF_clade-1"/>
</dbReference>
<gene>
    <name evidence="1" type="ORF">DEM34_09775</name>
</gene>
<dbReference type="GO" id="GO:0016791">
    <property type="term" value="F:phosphatase activity"/>
    <property type="evidence" value="ECO:0007669"/>
    <property type="project" value="TreeGrafter"/>
</dbReference>
<dbReference type="Gene3D" id="3.40.50.1240">
    <property type="entry name" value="Phosphoglycerate mutase-like"/>
    <property type="match status" value="1"/>
</dbReference>
<keyword evidence="2" id="KW-1185">Reference proteome</keyword>
<evidence type="ECO:0000313" key="1">
    <source>
        <dbReference type="EMBL" id="PWG63128.1"/>
    </source>
</evidence>
<evidence type="ECO:0000313" key="2">
    <source>
        <dbReference type="Proteomes" id="UP000245474"/>
    </source>
</evidence>